<reference evidence="2 3" key="1">
    <citation type="submission" date="2016-04" db="EMBL/GenBank/DDBJ databases">
        <title>The genome of Intoshia linei affirms orthonectids as highly simplified spiralians.</title>
        <authorList>
            <person name="Mikhailov K.V."/>
            <person name="Slusarev G.S."/>
            <person name="Nikitin M.A."/>
            <person name="Logacheva M.D."/>
            <person name="Penin A."/>
            <person name="Aleoshin V."/>
            <person name="Panchin Y.V."/>
        </authorList>
    </citation>
    <scope>NUCLEOTIDE SEQUENCE [LARGE SCALE GENOMIC DNA]</scope>
    <source>
        <strain evidence="2">Intl2013</strain>
        <tissue evidence="2">Whole animal</tissue>
    </source>
</reference>
<evidence type="ECO:0000313" key="3">
    <source>
        <dbReference type="Proteomes" id="UP000078046"/>
    </source>
</evidence>
<evidence type="ECO:0000313" key="2">
    <source>
        <dbReference type="EMBL" id="OAF66378.1"/>
    </source>
</evidence>
<comment type="caution">
    <text evidence="2">The sequence shown here is derived from an EMBL/GenBank/DDBJ whole genome shotgun (WGS) entry which is preliminary data.</text>
</comment>
<dbReference type="EMBL" id="LWCA01000950">
    <property type="protein sequence ID" value="OAF66378.1"/>
    <property type="molecule type" value="Genomic_DNA"/>
</dbReference>
<feature type="region of interest" description="Disordered" evidence="1">
    <location>
        <begin position="1"/>
        <end position="22"/>
    </location>
</feature>
<dbReference type="AlphaFoldDB" id="A0A177AWH7"/>
<dbReference type="Proteomes" id="UP000078046">
    <property type="component" value="Unassembled WGS sequence"/>
</dbReference>
<sequence>MNNHNFNNTSVEIKEPNNLNSNFKLDPVNGIENNNQQDEEIKRKILEKFSQRIRLVREQQELERKNPEIKIERDRLARIEREKFEKIKNDREKKLNIERYEKLQNGKKKFKTEKKKKITSIQVTKPCGPIILQHPVKPYREYKPQHSQPNQENFSIRKNNVIKKIRKVPDRFMWPNPFRNVKGDNFSFRNKFFLDNPYFPPRPIVSTTTEELMEIHRRMFKYIDCFNMDEYYTNWRQNYL</sequence>
<organism evidence="2 3">
    <name type="scientific">Intoshia linei</name>
    <dbReference type="NCBI Taxonomy" id="1819745"/>
    <lineage>
        <taxon>Eukaryota</taxon>
        <taxon>Metazoa</taxon>
        <taxon>Spiralia</taxon>
        <taxon>Lophotrochozoa</taxon>
        <taxon>Mesozoa</taxon>
        <taxon>Orthonectida</taxon>
        <taxon>Rhopaluridae</taxon>
        <taxon>Intoshia</taxon>
    </lineage>
</organism>
<evidence type="ECO:0000256" key="1">
    <source>
        <dbReference type="SAM" id="MobiDB-lite"/>
    </source>
</evidence>
<gene>
    <name evidence="2" type="ORF">A3Q56_05863</name>
</gene>
<name>A0A177AWH7_9BILA</name>
<accession>A0A177AWH7</accession>
<protein>
    <submittedName>
        <fullName evidence="2">Uncharacterized protein</fullName>
    </submittedName>
</protein>
<proteinExistence type="predicted"/>
<keyword evidence="3" id="KW-1185">Reference proteome</keyword>